<accession>A0A2G5TNA5</accession>
<name>A0A2G5TNA5_9PELO</name>
<sequence length="169" mass="19260">MRIGINTRWNSEETSFTQFVKALHKMSVYHYYRPTQRSLFNELMGDFGRIDRHLVPFCRGRTSSEIVNTDEKFAVNLNVSQFKPEDLKINLDGRTLTIQGEQEVKNEHGYSKKSFSRVILLPEDVDVAAVASNLSEDGKLSIEAPKKEAIQGKSIPIQKQEALQQNSSQ</sequence>
<organism evidence="4 5">
    <name type="scientific">Caenorhabditis nigoni</name>
    <dbReference type="NCBI Taxonomy" id="1611254"/>
    <lineage>
        <taxon>Eukaryota</taxon>
        <taxon>Metazoa</taxon>
        <taxon>Ecdysozoa</taxon>
        <taxon>Nematoda</taxon>
        <taxon>Chromadorea</taxon>
        <taxon>Rhabditida</taxon>
        <taxon>Rhabditina</taxon>
        <taxon>Rhabditomorpha</taxon>
        <taxon>Rhabditoidea</taxon>
        <taxon>Rhabditidae</taxon>
        <taxon>Peloderinae</taxon>
        <taxon>Caenorhabditis</taxon>
    </lineage>
</organism>
<dbReference type="InterPro" id="IPR008978">
    <property type="entry name" value="HSP20-like_chaperone"/>
</dbReference>
<dbReference type="PANTHER" id="PTHR45640">
    <property type="entry name" value="HEAT SHOCK PROTEIN HSP-12.2-RELATED"/>
    <property type="match status" value="1"/>
</dbReference>
<feature type="domain" description="SHSP" evidence="3">
    <location>
        <begin position="55"/>
        <end position="160"/>
    </location>
</feature>
<comment type="similarity">
    <text evidence="1 2">Belongs to the small heat shock protein (HSP20) family.</text>
</comment>
<dbReference type="GO" id="GO:0042026">
    <property type="term" value="P:protein refolding"/>
    <property type="evidence" value="ECO:0007669"/>
    <property type="project" value="TreeGrafter"/>
</dbReference>
<dbReference type="InterPro" id="IPR002068">
    <property type="entry name" value="A-crystallin/Hsp20_dom"/>
</dbReference>
<dbReference type="PRINTS" id="PR00299">
    <property type="entry name" value="ACRYSTALLIN"/>
</dbReference>
<gene>
    <name evidence="4" type="primary">Cnig_chr_V.g20544</name>
    <name evidence="4" type="ORF">B9Z55_020544</name>
</gene>
<dbReference type="PROSITE" id="PS01031">
    <property type="entry name" value="SHSP"/>
    <property type="match status" value="1"/>
</dbReference>
<dbReference type="GO" id="GO:0051082">
    <property type="term" value="F:unfolded protein binding"/>
    <property type="evidence" value="ECO:0007669"/>
    <property type="project" value="TreeGrafter"/>
</dbReference>
<dbReference type="Gene3D" id="2.60.40.790">
    <property type="match status" value="1"/>
</dbReference>
<dbReference type="AlphaFoldDB" id="A0A2G5TNA5"/>
<evidence type="ECO:0000259" key="3">
    <source>
        <dbReference type="PROSITE" id="PS01031"/>
    </source>
</evidence>
<keyword evidence="5" id="KW-1185">Reference proteome</keyword>
<reference evidence="5" key="1">
    <citation type="submission" date="2017-10" db="EMBL/GenBank/DDBJ databases">
        <title>Rapid genome shrinkage in a self-fertile nematode reveals novel sperm competition proteins.</title>
        <authorList>
            <person name="Yin D."/>
            <person name="Schwarz E.M."/>
            <person name="Thomas C.G."/>
            <person name="Felde R.L."/>
            <person name="Korf I.F."/>
            <person name="Cutter A.D."/>
            <person name="Schartner C.M."/>
            <person name="Ralston E.J."/>
            <person name="Meyer B.J."/>
            <person name="Haag E.S."/>
        </authorList>
    </citation>
    <scope>NUCLEOTIDE SEQUENCE [LARGE SCALE GENOMIC DNA]</scope>
    <source>
        <strain evidence="5">JU1422</strain>
    </source>
</reference>
<dbReference type="GO" id="GO:0005634">
    <property type="term" value="C:nucleus"/>
    <property type="evidence" value="ECO:0007669"/>
    <property type="project" value="TreeGrafter"/>
</dbReference>
<dbReference type="EMBL" id="PDUG01000005">
    <property type="protein sequence ID" value="PIC28722.1"/>
    <property type="molecule type" value="Genomic_DNA"/>
</dbReference>
<comment type="caution">
    <text evidence="4">The sequence shown here is derived from an EMBL/GenBank/DDBJ whole genome shotgun (WGS) entry which is preliminary data.</text>
</comment>
<protein>
    <recommendedName>
        <fullName evidence="3">SHSP domain-containing protein</fullName>
    </recommendedName>
</protein>
<evidence type="ECO:0000256" key="1">
    <source>
        <dbReference type="PROSITE-ProRule" id="PRU00285"/>
    </source>
</evidence>
<dbReference type="GO" id="GO:0036498">
    <property type="term" value="P:IRE1-mediated unfolded protein response"/>
    <property type="evidence" value="ECO:0007669"/>
    <property type="project" value="TreeGrafter"/>
</dbReference>
<dbReference type="GO" id="GO:0005737">
    <property type="term" value="C:cytoplasm"/>
    <property type="evidence" value="ECO:0007669"/>
    <property type="project" value="TreeGrafter"/>
</dbReference>
<dbReference type="Pfam" id="PF00011">
    <property type="entry name" value="HSP20"/>
    <property type="match status" value="1"/>
</dbReference>
<dbReference type="InterPro" id="IPR001436">
    <property type="entry name" value="Alpha-crystallin/sHSP_animal"/>
</dbReference>
<evidence type="ECO:0000313" key="5">
    <source>
        <dbReference type="Proteomes" id="UP000230233"/>
    </source>
</evidence>
<dbReference type="CDD" id="cd06526">
    <property type="entry name" value="metazoan_ACD"/>
    <property type="match status" value="1"/>
</dbReference>
<dbReference type="OrthoDB" id="1431247at2759"/>
<evidence type="ECO:0000313" key="4">
    <source>
        <dbReference type="EMBL" id="PIC28722.1"/>
    </source>
</evidence>
<dbReference type="STRING" id="1611254.A0A2G5TNA5"/>
<dbReference type="GO" id="GO:0009408">
    <property type="term" value="P:response to heat"/>
    <property type="evidence" value="ECO:0007669"/>
    <property type="project" value="TreeGrafter"/>
</dbReference>
<evidence type="ECO:0000256" key="2">
    <source>
        <dbReference type="RuleBase" id="RU003616"/>
    </source>
</evidence>
<dbReference type="Proteomes" id="UP000230233">
    <property type="component" value="Chromosome V"/>
</dbReference>
<dbReference type="SUPFAM" id="SSF49764">
    <property type="entry name" value="HSP20-like chaperones"/>
    <property type="match status" value="1"/>
</dbReference>
<proteinExistence type="inferred from homology"/>
<dbReference type="PANTHER" id="PTHR45640:SF1">
    <property type="entry name" value="HEAT SHOCK PROTEIN HSP-16.1_HSP-16.11-RELATED"/>
    <property type="match status" value="1"/>
</dbReference>